<dbReference type="RefSeq" id="WP_169662389.1">
    <property type="nucleotide sequence ID" value="NZ_CP076133.1"/>
</dbReference>
<accession>A0AAX1ND86</accession>
<reference evidence="2 3" key="1">
    <citation type="submission" date="2021-05" db="EMBL/GenBank/DDBJ databases">
        <title>Comparative genomic studies on the polysaccharide-degrading batcterial strains of the Flammeovirga genus.</title>
        <authorList>
            <person name="Zewei F."/>
            <person name="Zheng Z."/>
            <person name="Yu L."/>
            <person name="Ruyue G."/>
            <person name="Yanhong M."/>
            <person name="Yuanyuan C."/>
            <person name="Jingyan G."/>
            <person name="Wenjun H."/>
        </authorList>
    </citation>
    <scope>NUCLEOTIDE SEQUENCE [LARGE SCALE GENOMIC DNA]</scope>
    <source>
        <strain evidence="2 3">NBRC:100898</strain>
    </source>
</reference>
<evidence type="ECO:0008006" key="4">
    <source>
        <dbReference type="Google" id="ProtNLM"/>
    </source>
</evidence>
<organism evidence="2 3">
    <name type="scientific">Flammeovirga yaeyamensis</name>
    <dbReference type="NCBI Taxonomy" id="367791"/>
    <lineage>
        <taxon>Bacteria</taxon>
        <taxon>Pseudomonadati</taxon>
        <taxon>Bacteroidota</taxon>
        <taxon>Cytophagia</taxon>
        <taxon>Cytophagales</taxon>
        <taxon>Flammeovirgaceae</taxon>
        <taxon>Flammeovirga</taxon>
    </lineage>
</organism>
<proteinExistence type="predicted"/>
<sequence>MNLKFLRVLSVLLLICFYQNGYAQEEKVKRSEMFDRGIVNRTFIPKGQWLVGSTFNYSEHDNNNYKFLIMEDWDGSGYNFQVSPFFAYFLKDNFAIGGRFTYKRSNLDIDQMNIVIDDDLSFNINGAHQISHNFYSTFFIRNYIPLGNSSRFGLFNEVRLSYGYGQSKEMTIGSTPAETHGVYSTINELNIGVAPGMVAFINDMVALEVSIGVLGFSNKWIKQVENQVEEGDRRINKANFNIDIFSLNIGLAFYL</sequence>
<evidence type="ECO:0000313" key="2">
    <source>
        <dbReference type="EMBL" id="QWG04911.1"/>
    </source>
</evidence>
<keyword evidence="1" id="KW-0732">Signal</keyword>
<dbReference type="KEGG" id="fya:KMW28_21040"/>
<protein>
    <recommendedName>
        <fullName evidence="4">Outer membrane protein beta-barrel domain-containing protein</fullName>
    </recommendedName>
</protein>
<dbReference type="EMBL" id="CP076133">
    <property type="protein sequence ID" value="QWG04911.1"/>
    <property type="molecule type" value="Genomic_DNA"/>
</dbReference>
<feature type="chain" id="PRO_5043869612" description="Outer membrane protein beta-barrel domain-containing protein" evidence="1">
    <location>
        <begin position="24"/>
        <end position="255"/>
    </location>
</feature>
<gene>
    <name evidence="2" type="ORF">KMW28_21040</name>
</gene>
<name>A0AAX1ND86_9BACT</name>
<dbReference type="AlphaFoldDB" id="A0AAX1ND86"/>
<evidence type="ECO:0000256" key="1">
    <source>
        <dbReference type="SAM" id="SignalP"/>
    </source>
</evidence>
<feature type="signal peptide" evidence="1">
    <location>
        <begin position="1"/>
        <end position="23"/>
    </location>
</feature>
<dbReference type="Proteomes" id="UP000678679">
    <property type="component" value="Chromosome 2"/>
</dbReference>
<evidence type="ECO:0000313" key="3">
    <source>
        <dbReference type="Proteomes" id="UP000678679"/>
    </source>
</evidence>
<keyword evidence="3" id="KW-1185">Reference proteome</keyword>